<evidence type="ECO:0000259" key="1">
    <source>
        <dbReference type="Pfam" id="PF13614"/>
    </source>
</evidence>
<accession>A0A944DCI1</accession>
<dbReference type="RefSeq" id="WP_214359967.1">
    <property type="nucleotide sequence ID" value="NZ_JAEKFT010000003.1"/>
</dbReference>
<dbReference type="InterPro" id="IPR050678">
    <property type="entry name" value="DNA_Partitioning_ATPase"/>
</dbReference>
<protein>
    <submittedName>
        <fullName evidence="2">ParA family protein</fullName>
    </submittedName>
</protein>
<dbReference type="PANTHER" id="PTHR13696">
    <property type="entry name" value="P-LOOP CONTAINING NUCLEOSIDE TRIPHOSPHATE HYDROLASE"/>
    <property type="match status" value="1"/>
</dbReference>
<feature type="domain" description="AAA" evidence="1">
    <location>
        <begin position="3"/>
        <end position="168"/>
    </location>
</feature>
<evidence type="ECO:0000313" key="2">
    <source>
        <dbReference type="EMBL" id="MBT0960213.1"/>
    </source>
</evidence>
<dbReference type="Pfam" id="PF13614">
    <property type="entry name" value="AAA_31"/>
    <property type="match status" value="1"/>
</dbReference>
<dbReference type="PANTHER" id="PTHR13696:SF99">
    <property type="entry name" value="COBYRINIC ACID AC-DIAMIDE SYNTHASE"/>
    <property type="match status" value="1"/>
</dbReference>
<proteinExistence type="predicted"/>
<dbReference type="Proteomes" id="UP000694660">
    <property type="component" value="Unassembled WGS sequence"/>
</dbReference>
<organism evidence="2 3">
    <name type="scientific">Denitromonas iodatirespirans</name>
    <dbReference type="NCBI Taxonomy" id="2795389"/>
    <lineage>
        <taxon>Bacteria</taxon>
        <taxon>Pseudomonadati</taxon>
        <taxon>Pseudomonadota</taxon>
        <taxon>Betaproteobacteria</taxon>
        <taxon>Rhodocyclales</taxon>
        <taxon>Zoogloeaceae</taxon>
        <taxon>Denitromonas</taxon>
    </lineage>
</organism>
<gene>
    <name evidence="2" type="ORF">I8J34_03410</name>
</gene>
<dbReference type="CDD" id="cd02042">
    <property type="entry name" value="ParAB_family"/>
    <property type="match status" value="1"/>
</dbReference>
<sequence>MIIFTVVSTKGGVGKTTTTANLGALLADLGMRVLLVDADVQPSLSRYFPLAVRAPHGLTEMVKSGALTPECISTLELPRAPRRDSELNPDGVLDIVISDAPEGQLQDWLSPRIDRAMRIRTALTTPAVRESYDVVLVDTQGAVGHLQDAAVLAADTLISPVSPDILSAREFTTGTLELLERLEPVGAFGLSVPPMRAVIYKLERTGDSLSISDAIREQFLSMRGRVTALKTVVPHAVAYKRSATEQVPVHWLDPQRAGRTMHHLVWELIPSLEGCWAQACEALAEQESAAEE</sequence>
<dbReference type="InterPro" id="IPR027417">
    <property type="entry name" value="P-loop_NTPase"/>
</dbReference>
<dbReference type="InterPro" id="IPR025669">
    <property type="entry name" value="AAA_dom"/>
</dbReference>
<keyword evidence="3" id="KW-1185">Reference proteome</keyword>
<dbReference type="SUPFAM" id="SSF52540">
    <property type="entry name" value="P-loop containing nucleoside triphosphate hydrolases"/>
    <property type="match status" value="1"/>
</dbReference>
<name>A0A944DCI1_DENI1</name>
<reference evidence="3" key="1">
    <citation type="journal article" date="2022" name="ISME J.">
        <title>Genetic and phylogenetic analysis of dissimilatory iodate-reducing bacteria identifies potential niches across the world's oceans.</title>
        <authorList>
            <person name="Reyes-Umana V."/>
            <person name="Henning Z."/>
            <person name="Lee K."/>
            <person name="Barnum T.P."/>
            <person name="Coates J.D."/>
        </authorList>
    </citation>
    <scope>NUCLEOTIDE SEQUENCE [LARGE SCALE GENOMIC DNA]</scope>
    <source>
        <strain evidence="3">IR12</strain>
    </source>
</reference>
<comment type="caution">
    <text evidence="2">The sequence shown here is derived from an EMBL/GenBank/DDBJ whole genome shotgun (WGS) entry which is preliminary data.</text>
</comment>
<dbReference type="EMBL" id="JAEKFT010000003">
    <property type="protein sequence ID" value="MBT0960213.1"/>
    <property type="molecule type" value="Genomic_DNA"/>
</dbReference>
<evidence type="ECO:0000313" key="3">
    <source>
        <dbReference type="Proteomes" id="UP000694660"/>
    </source>
</evidence>
<dbReference type="AlphaFoldDB" id="A0A944DCI1"/>
<dbReference type="Gene3D" id="3.40.50.300">
    <property type="entry name" value="P-loop containing nucleotide triphosphate hydrolases"/>
    <property type="match status" value="1"/>
</dbReference>